<evidence type="ECO:0000313" key="3">
    <source>
        <dbReference type="EMBL" id="MFC5289915.1"/>
    </source>
</evidence>
<dbReference type="Pfam" id="PF04075">
    <property type="entry name" value="F420H2_quin_red"/>
    <property type="match status" value="1"/>
</dbReference>
<dbReference type="RefSeq" id="WP_378249784.1">
    <property type="nucleotide sequence ID" value="NZ_JBHSKF010000013.1"/>
</dbReference>
<evidence type="ECO:0000256" key="1">
    <source>
        <dbReference type="ARBA" id="ARBA00008710"/>
    </source>
</evidence>
<dbReference type="Proteomes" id="UP001596157">
    <property type="component" value="Unassembled WGS sequence"/>
</dbReference>
<evidence type="ECO:0000256" key="2">
    <source>
        <dbReference type="ARBA" id="ARBA00049106"/>
    </source>
</evidence>
<dbReference type="InterPro" id="IPR012349">
    <property type="entry name" value="Split_barrel_FMN-bd"/>
</dbReference>
<comment type="caution">
    <text evidence="3">The sequence shown here is derived from an EMBL/GenBank/DDBJ whole genome shotgun (WGS) entry which is preliminary data.</text>
</comment>
<dbReference type="PANTHER" id="PTHR39428:SF1">
    <property type="entry name" value="F420H(2)-DEPENDENT QUINONE REDUCTASE RV1261C"/>
    <property type="match status" value="1"/>
</dbReference>
<protein>
    <submittedName>
        <fullName evidence="3">Nitroreductase family deazaflavin-dependent oxidoreductase</fullName>
    </submittedName>
</protein>
<dbReference type="PANTHER" id="PTHR39428">
    <property type="entry name" value="F420H(2)-DEPENDENT QUINONE REDUCTASE RV1261C"/>
    <property type="match status" value="1"/>
</dbReference>
<proteinExistence type="inferred from homology"/>
<evidence type="ECO:0000313" key="4">
    <source>
        <dbReference type="Proteomes" id="UP001596157"/>
    </source>
</evidence>
<sequence length="137" mass="15125">MSDWNKAVIEEFRANGGKVGGNFAGAPLLLLHSTGAKSGQRRLHPMMYQDLGDGRVAVFASYAGMDVHPAWYHNLVATPEATVEIGTETRPVTARVAGDEERSPIWEKQKADYPGFADYEKKTDRTIPVVILEPRAR</sequence>
<comment type="similarity">
    <text evidence="1">Belongs to the F420H(2)-dependent quinone reductase family.</text>
</comment>
<comment type="catalytic activity">
    <reaction evidence="2">
        <text>oxidized coenzyme F420-(gamma-L-Glu)(n) + a quinol + H(+) = reduced coenzyme F420-(gamma-L-Glu)(n) + a quinone</text>
        <dbReference type="Rhea" id="RHEA:39663"/>
        <dbReference type="Rhea" id="RHEA-COMP:12939"/>
        <dbReference type="Rhea" id="RHEA-COMP:14378"/>
        <dbReference type="ChEBI" id="CHEBI:15378"/>
        <dbReference type="ChEBI" id="CHEBI:24646"/>
        <dbReference type="ChEBI" id="CHEBI:132124"/>
        <dbReference type="ChEBI" id="CHEBI:133980"/>
        <dbReference type="ChEBI" id="CHEBI:139511"/>
    </reaction>
</comment>
<keyword evidence="4" id="KW-1185">Reference proteome</keyword>
<dbReference type="Gene3D" id="2.30.110.10">
    <property type="entry name" value="Electron Transport, Fmn-binding Protein, Chain A"/>
    <property type="match status" value="1"/>
</dbReference>
<dbReference type="NCBIfam" id="TIGR00026">
    <property type="entry name" value="hi_GC_TIGR00026"/>
    <property type="match status" value="1"/>
</dbReference>
<organism evidence="3 4">
    <name type="scientific">Actinokineospora guangxiensis</name>
    <dbReference type="NCBI Taxonomy" id="1490288"/>
    <lineage>
        <taxon>Bacteria</taxon>
        <taxon>Bacillati</taxon>
        <taxon>Actinomycetota</taxon>
        <taxon>Actinomycetes</taxon>
        <taxon>Pseudonocardiales</taxon>
        <taxon>Pseudonocardiaceae</taxon>
        <taxon>Actinokineospora</taxon>
    </lineage>
</organism>
<reference evidence="4" key="1">
    <citation type="journal article" date="2019" name="Int. J. Syst. Evol. Microbiol.">
        <title>The Global Catalogue of Microorganisms (GCM) 10K type strain sequencing project: providing services to taxonomists for standard genome sequencing and annotation.</title>
        <authorList>
            <consortium name="The Broad Institute Genomics Platform"/>
            <consortium name="The Broad Institute Genome Sequencing Center for Infectious Disease"/>
            <person name="Wu L."/>
            <person name="Ma J."/>
        </authorList>
    </citation>
    <scope>NUCLEOTIDE SEQUENCE [LARGE SCALE GENOMIC DNA]</scope>
    <source>
        <strain evidence="4">CCUG 59778</strain>
    </source>
</reference>
<gene>
    <name evidence="3" type="ORF">ACFPM7_22905</name>
</gene>
<accession>A0ABW0EUJ2</accession>
<name>A0ABW0EUJ2_9PSEU</name>
<dbReference type="EMBL" id="JBHSKF010000013">
    <property type="protein sequence ID" value="MFC5289915.1"/>
    <property type="molecule type" value="Genomic_DNA"/>
</dbReference>
<dbReference type="InterPro" id="IPR004378">
    <property type="entry name" value="F420H2_quin_Rdtase"/>
</dbReference>